<dbReference type="AlphaFoldDB" id="A0A9R1WDU0"/>
<dbReference type="InterPro" id="IPR008906">
    <property type="entry name" value="HATC_C_dom"/>
</dbReference>
<protein>
    <recommendedName>
        <fullName evidence="1">HAT C-terminal dimerisation domain-containing protein</fullName>
    </recommendedName>
</protein>
<dbReference type="InterPro" id="IPR012337">
    <property type="entry name" value="RNaseH-like_sf"/>
</dbReference>
<proteinExistence type="predicted"/>
<organism evidence="2 3">
    <name type="scientific">Lactuca sativa</name>
    <name type="common">Garden lettuce</name>
    <dbReference type="NCBI Taxonomy" id="4236"/>
    <lineage>
        <taxon>Eukaryota</taxon>
        <taxon>Viridiplantae</taxon>
        <taxon>Streptophyta</taxon>
        <taxon>Embryophyta</taxon>
        <taxon>Tracheophyta</taxon>
        <taxon>Spermatophyta</taxon>
        <taxon>Magnoliopsida</taxon>
        <taxon>eudicotyledons</taxon>
        <taxon>Gunneridae</taxon>
        <taxon>Pentapetalae</taxon>
        <taxon>asterids</taxon>
        <taxon>campanulids</taxon>
        <taxon>Asterales</taxon>
        <taxon>Asteraceae</taxon>
        <taxon>Cichorioideae</taxon>
        <taxon>Cichorieae</taxon>
        <taxon>Lactucinae</taxon>
        <taxon>Lactuca</taxon>
    </lineage>
</organism>
<dbReference type="PANTHER" id="PTHR23272:SF190">
    <property type="entry name" value="ZINC FINGER, BED-TYPE-RELATED"/>
    <property type="match status" value="1"/>
</dbReference>
<evidence type="ECO:0000259" key="1">
    <source>
        <dbReference type="Pfam" id="PF05699"/>
    </source>
</evidence>
<dbReference type="PANTHER" id="PTHR23272">
    <property type="entry name" value="BED FINGER-RELATED"/>
    <property type="match status" value="1"/>
</dbReference>
<feature type="domain" description="HAT C-terminal dimerisation" evidence="1">
    <location>
        <begin position="82"/>
        <end position="124"/>
    </location>
</feature>
<dbReference type="EMBL" id="NBSK02000002">
    <property type="protein sequence ID" value="KAJ0222063.1"/>
    <property type="molecule type" value="Genomic_DNA"/>
</dbReference>
<dbReference type="SUPFAM" id="SSF53098">
    <property type="entry name" value="Ribonuclease H-like"/>
    <property type="match status" value="1"/>
</dbReference>
<dbReference type="Pfam" id="PF05699">
    <property type="entry name" value="Dimer_Tnp_hAT"/>
    <property type="match status" value="1"/>
</dbReference>
<keyword evidence="3" id="KW-1185">Reference proteome</keyword>
<accession>A0A9R1WDU0</accession>
<name>A0A9R1WDU0_LACSA</name>
<dbReference type="Proteomes" id="UP000235145">
    <property type="component" value="Unassembled WGS sequence"/>
</dbReference>
<evidence type="ECO:0000313" key="2">
    <source>
        <dbReference type="EMBL" id="KAJ0222063.1"/>
    </source>
</evidence>
<reference evidence="2 3" key="1">
    <citation type="journal article" date="2017" name="Nat. Commun.">
        <title>Genome assembly with in vitro proximity ligation data and whole-genome triplication in lettuce.</title>
        <authorList>
            <person name="Reyes-Chin-Wo S."/>
            <person name="Wang Z."/>
            <person name="Yang X."/>
            <person name="Kozik A."/>
            <person name="Arikit S."/>
            <person name="Song C."/>
            <person name="Xia L."/>
            <person name="Froenicke L."/>
            <person name="Lavelle D.O."/>
            <person name="Truco M.J."/>
            <person name="Xia R."/>
            <person name="Zhu S."/>
            <person name="Xu C."/>
            <person name="Xu H."/>
            <person name="Xu X."/>
            <person name="Cox K."/>
            <person name="Korf I."/>
            <person name="Meyers B.C."/>
            <person name="Michelmore R.W."/>
        </authorList>
    </citation>
    <scope>NUCLEOTIDE SEQUENCE [LARGE SCALE GENOMIC DNA]</scope>
    <source>
        <strain evidence="3">cv. Salinas</strain>
        <tissue evidence="2">Seedlings</tissue>
    </source>
</reference>
<sequence length="274" mass="31169">MNEILNEYPIATCQSMETPNLRWRHIKINMMINEEILGNDNVHLMSQREELDFETMLSEDDAFEKNELDDYIAEKFLPNECLNISISTVASESTFSMNGNKVTKQRSQLKSETVGALMCSQSWLWKELQDELGISPKFKREEIQFSASVGGGNEVTDLGTGTGMPNFTTQATFGFVVGVLALEYRKTPASAKLVPEIKYDEERESWRKKARSAKELKQGRHGKQDFPQLASFGGIKVPSLLPFFHFVEFLGLFMDFQVGMMSYGQLQIWTLLGF</sequence>
<evidence type="ECO:0000313" key="3">
    <source>
        <dbReference type="Proteomes" id="UP000235145"/>
    </source>
</evidence>
<dbReference type="GO" id="GO:0046983">
    <property type="term" value="F:protein dimerization activity"/>
    <property type="evidence" value="ECO:0007669"/>
    <property type="project" value="InterPro"/>
</dbReference>
<gene>
    <name evidence="2" type="ORF">LSAT_V11C200062040</name>
</gene>
<comment type="caution">
    <text evidence="2">The sequence shown here is derived from an EMBL/GenBank/DDBJ whole genome shotgun (WGS) entry which is preliminary data.</text>
</comment>